<keyword evidence="7" id="KW-1185">Reference proteome</keyword>
<dbReference type="GO" id="GO:0036503">
    <property type="term" value="P:ERAD pathway"/>
    <property type="evidence" value="ECO:0007669"/>
    <property type="project" value="TreeGrafter"/>
</dbReference>
<dbReference type="GO" id="GO:0006511">
    <property type="term" value="P:ubiquitin-dependent protein catabolic process"/>
    <property type="evidence" value="ECO:0007669"/>
    <property type="project" value="InterPro"/>
</dbReference>
<dbReference type="Proteomes" id="UP000247409">
    <property type="component" value="Unassembled WGS sequence"/>
</dbReference>
<dbReference type="Gene3D" id="3.10.330.10">
    <property type="match status" value="1"/>
</dbReference>
<dbReference type="Pfam" id="PF24842">
    <property type="entry name" value="UFD1_N2"/>
    <property type="match status" value="1"/>
</dbReference>
<dbReference type="PANTHER" id="PTHR12555:SF13">
    <property type="entry name" value="UBIQUITIN RECOGNITION FACTOR IN ER-ASSOCIATED DEGRADATION PROTEIN 1"/>
    <property type="match status" value="1"/>
</dbReference>
<comment type="caution">
    <text evidence="6">The sequence shown here is derived from an EMBL/GenBank/DDBJ whole genome shotgun (WGS) entry which is preliminary data.</text>
</comment>
<comment type="similarity">
    <text evidence="1">Belongs to the UFD1 family.</text>
</comment>
<evidence type="ECO:0000259" key="4">
    <source>
        <dbReference type="Pfam" id="PF03152"/>
    </source>
</evidence>
<reference evidence="6 7" key="1">
    <citation type="journal article" date="2018" name="Mol. Biol. Evol.">
        <title>Analysis of the draft genome of the red seaweed Gracilariopsis chorda provides insights into genome size evolution in Rhodophyta.</title>
        <authorList>
            <person name="Lee J."/>
            <person name="Yang E.C."/>
            <person name="Graf L."/>
            <person name="Yang J.H."/>
            <person name="Qiu H."/>
            <person name="Zel Zion U."/>
            <person name="Chan C.X."/>
            <person name="Stephens T.G."/>
            <person name="Weber A.P.M."/>
            <person name="Boo G.H."/>
            <person name="Boo S.M."/>
            <person name="Kim K.M."/>
            <person name="Shin Y."/>
            <person name="Jung M."/>
            <person name="Lee S.J."/>
            <person name="Yim H.S."/>
            <person name="Lee J.H."/>
            <person name="Bhattacharya D."/>
            <person name="Yoon H.S."/>
        </authorList>
    </citation>
    <scope>NUCLEOTIDE SEQUENCE [LARGE SCALE GENOMIC DNA]</scope>
    <source>
        <strain evidence="6 7">SKKU-2015</strain>
        <tissue evidence="6">Whole body</tissue>
    </source>
</reference>
<dbReference type="InterPro" id="IPR055417">
    <property type="entry name" value="UFD1_N1"/>
</dbReference>
<protein>
    <submittedName>
        <fullName evidence="6">Ubiquitin fusion degradation protein 1-like</fullName>
    </submittedName>
</protein>
<evidence type="ECO:0000259" key="5">
    <source>
        <dbReference type="Pfam" id="PF24842"/>
    </source>
</evidence>
<evidence type="ECO:0000256" key="3">
    <source>
        <dbReference type="SAM" id="MobiDB-lite"/>
    </source>
</evidence>
<dbReference type="GO" id="GO:0031593">
    <property type="term" value="F:polyubiquitin modification-dependent protein binding"/>
    <property type="evidence" value="ECO:0007669"/>
    <property type="project" value="TreeGrafter"/>
</dbReference>
<proteinExistence type="inferred from homology"/>
<accession>A0A2V3II79</accession>
<dbReference type="AlphaFoldDB" id="A0A2V3II79"/>
<dbReference type="GO" id="GO:0034098">
    <property type="term" value="C:VCP-NPL4-UFD1 AAA ATPase complex"/>
    <property type="evidence" value="ECO:0007669"/>
    <property type="project" value="TreeGrafter"/>
</dbReference>
<dbReference type="Gene3D" id="2.40.40.50">
    <property type="entry name" value="Ubiquitin fusion degradation protein UFD1, N-terminal domain"/>
    <property type="match status" value="1"/>
</dbReference>
<dbReference type="OrthoDB" id="422728at2759"/>
<keyword evidence="2" id="KW-0833">Ubl conjugation pathway</keyword>
<dbReference type="FunFam" id="3.10.330.10:FF:000002">
    <property type="entry name" value="ubiquitin fusion degradation protein 1 homolog"/>
    <property type="match status" value="1"/>
</dbReference>
<dbReference type="InterPro" id="IPR055418">
    <property type="entry name" value="UFD1_N2"/>
</dbReference>
<dbReference type="EMBL" id="NBIV01000257">
    <property type="protein sequence ID" value="PXF40850.1"/>
    <property type="molecule type" value="Genomic_DNA"/>
</dbReference>
<sequence>MWGGAGFPPFGPNFGDDPYEQAAAPAGAFTRQFRCYPVSFIDKSELENGDKIVLPPSALDSLARLNIAFPMLFQLESRQGRKTHCGVQEFIAEEGHANVPYWLMQNLLVTEGGMITIRNANLPKGTFVKFQPQTSDFLKISNPKAVLEATLRSFTCLTKGDSIAINYNNKVYYIDVLEVAPGEAISIIETDVNVEFAAPKDYVEPEPPKAVNAPAGTDKGIQMGQASGHPSSRLKDRLEMLKKRMPVEEDSDSSDDDKPQPQQLFPGSGQTLKAKSKSSGLVFGGPSSDTGTAAEGNNKGTEEKEKKPFVPFGGEGRSLR</sequence>
<evidence type="ECO:0000313" key="6">
    <source>
        <dbReference type="EMBL" id="PXF40850.1"/>
    </source>
</evidence>
<dbReference type="STRING" id="448386.A0A2V3II79"/>
<dbReference type="InterPro" id="IPR004854">
    <property type="entry name" value="Ufd1-like"/>
</dbReference>
<feature type="domain" description="Ubiquitin fusion degradation protein UFD1 N-terminal subdomain 1" evidence="4">
    <location>
        <begin position="29"/>
        <end position="123"/>
    </location>
</feature>
<feature type="region of interest" description="Disordered" evidence="3">
    <location>
        <begin position="202"/>
        <end position="320"/>
    </location>
</feature>
<organism evidence="6 7">
    <name type="scientific">Gracilariopsis chorda</name>
    <dbReference type="NCBI Taxonomy" id="448386"/>
    <lineage>
        <taxon>Eukaryota</taxon>
        <taxon>Rhodophyta</taxon>
        <taxon>Florideophyceae</taxon>
        <taxon>Rhodymeniophycidae</taxon>
        <taxon>Gracilariales</taxon>
        <taxon>Gracilariaceae</taxon>
        <taxon>Gracilariopsis</taxon>
    </lineage>
</organism>
<feature type="compositionally biased region" description="Polar residues" evidence="3">
    <location>
        <begin position="260"/>
        <end position="279"/>
    </location>
</feature>
<feature type="compositionally biased region" description="Basic and acidic residues" evidence="3">
    <location>
        <begin position="233"/>
        <end position="247"/>
    </location>
</feature>
<dbReference type="Pfam" id="PF03152">
    <property type="entry name" value="UFD1_N1"/>
    <property type="match status" value="1"/>
</dbReference>
<gene>
    <name evidence="6" type="ORF">BWQ96_09440</name>
</gene>
<dbReference type="PANTHER" id="PTHR12555">
    <property type="entry name" value="UBIQUITIN FUSION DEGRADATON PROTEIN 1"/>
    <property type="match status" value="1"/>
</dbReference>
<name>A0A2V3II79_9FLOR</name>
<evidence type="ECO:0000313" key="7">
    <source>
        <dbReference type="Proteomes" id="UP000247409"/>
    </source>
</evidence>
<evidence type="ECO:0000256" key="2">
    <source>
        <dbReference type="ARBA" id="ARBA00022786"/>
    </source>
</evidence>
<evidence type="ECO:0000256" key="1">
    <source>
        <dbReference type="ARBA" id="ARBA00006043"/>
    </source>
</evidence>
<dbReference type="InterPro" id="IPR042299">
    <property type="entry name" value="Ufd1-like_Nn"/>
</dbReference>
<feature type="domain" description="Ubiquitin fusion degradation protein UFD1 N-terminal subdomain 2" evidence="5">
    <location>
        <begin position="124"/>
        <end position="199"/>
    </location>
</feature>